<dbReference type="PROSITE" id="PS51257">
    <property type="entry name" value="PROKAR_LIPOPROTEIN"/>
    <property type="match status" value="1"/>
</dbReference>
<gene>
    <name evidence="1" type="ORF">C8P70_12446</name>
</gene>
<evidence type="ECO:0000313" key="2">
    <source>
        <dbReference type="Proteomes" id="UP000295215"/>
    </source>
</evidence>
<dbReference type="EMBL" id="SOAG01000024">
    <property type="protein sequence ID" value="TDS54650.1"/>
    <property type="molecule type" value="Genomic_DNA"/>
</dbReference>
<comment type="caution">
    <text evidence="1">The sequence shown here is derived from an EMBL/GenBank/DDBJ whole genome shotgun (WGS) entry which is preliminary data.</text>
</comment>
<dbReference type="AlphaFoldDB" id="A0A4R7ESC7"/>
<proteinExistence type="predicted"/>
<evidence type="ECO:0000313" key="1">
    <source>
        <dbReference type="EMBL" id="TDS54650.1"/>
    </source>
</evidence>
<dbReference type="RefSeq" id="WP_133713280.1">
    <property type="nucleotide sequence ID" value="NZ_SOAG01000024.1"/>
</dbReference>
<organism evidence="1 2">
    <name type="scientific">Myroides indicus</name>
    <dbReference type="NCBI Taxonomy" id="1323422"/>
    <lineage>
        <taxon>Bacteria</taxon>
        <taxon>Pseudomonadati</taxon>
        <taxon>Bacteroidota</taxon>
        <taxon>Flavobacteriia</taxon>
        <taxon>Flavobacteriales</taxon>
        <taxon>Flavobacteriaceae</taxon>
        <taxon>Myroides</taxon>
    </lineage>
</organism>
<dbReference type="OrthoDB" id="1148341at2"/>
<accession>A0A4R7ESC7</accession>
<sequence>MKTHPILLVFSLLVMLVSCDNRTLNTSKAASAITVYLEEKPIYESAYLTVGETKLRTKKDHELIDQYKLLEAEGYITFTSESSKKRWLSKDSIWNATLKLTEKAHPYVIEQKNNKIKIKTIEYKVDTENGLQIDSKGKKSALVTAMLQKKATPFSFLKPDKNPHTEFITKKFRMKFSDENGWKIIN</sequence>
<protein>
    <submittedName>
        <fullName evidence="1">Uncharacterized protein</fullName>
    </submittedName>
</protein>
<reference evidence="1 2" key="1">
    <citation type="submission" date="2019-03" db="EMBL/GenBank/DDBJ databases">
        <title>Genomic Encyclopedia of Archaeal and Bacterial Type Strains, Phase II (KMG-II): from individual species to whole genera.</title>
        <authorList>
            <person name="Goeker M."/>
        </authorList>
    </citation>
    <scope>NUCLEOTIDE SEQUENCE [LARGE SCALE GENOMIC DNA]</scope>
    <source>
        <strain evidence="1 2">DSM 28213</strain>
    </source>
</reference>
<keyword evidence="2" id="KW-1185">Reference proteome</keyword>
<name>A0A4R7ESC7_9FLAO</name>
<dbReference type="Proteomes" id="UP000295215">
    <property type="component" value="Unassembled WGS sequence"/>
</dbReference>